<dbReference type="PANTHER" id="PTHR35040:SF9">
    <property type="entry name" value="4-LIKE CELL SURFACE PROTEIN, PUTATIVE (AFU_ORTHOLOGUE AFUA_4G14080)-RELATED"/>
    <property type="match status" value="1"/>
</dbReference>
<evidence type="ECO:0000313" key="3">
    <source>
        <dbReference type="Proteomes" id="UP000015100"/>
    </source>
</evidence>
<dbReference type="Proteomes" id="UP000015100">
    <property type="component" value="Unassembled WGS sequence"/>
</dbReference>
<keyword evidence="1" id="KW-0472">Membrane</keyword>
<evidence type="ECO:0000256" key="1">
    <source>
        <dbReference type="SAM" id="Phobius"/>
    </source>
</evidence>
<dbReference type="AlphaFoldDB" id="S8BQ61"/>
<dbReference type="InterPro" id="IPR021986">
    <property type="entry name" value="Spherulin4"/>
</dbReference>
<gene>
    <name evidence="2" type="ORF">H072_4488</name>
</gene>
<keyword evidence="1" id="KW-0812">Transmembrane</keyword>
<reference evidence="2 3" key="1">
    <citation type="journal article" date="2013" name="PLoS Genet.">
        <title>Genomic mechanisms accounting for the adaptation to parasitism in nematode-trapping fungi.</title>
        <authorList>
            <person name="Meerupati T."/>
            <person name="Andersson K.M."/>
            <person name="Friman E."/>
            <person name="Kumar D."/>
            <person name="Tunlid A."/>
            <person name="Ahren D."/>
        </authorList>
    </citation>
    <scope>NUCLEOTIDE SEQUENCE [LARGE SCALE GENOMIC DNA]</scope>
    <source>
        <strain evidence="2 3">CBS 200.50</strain>
    </source>
</reference>
<evidence type="ECO:0000313" key="2">
    <source>
        <dbReference type="EMBL" id="EPS41603.1"/>
    </source>
</evidence>
<name>S8BQ61_DACHA</name>
<dbReference type="PANTHER" id="PTHR35040">
    <property type="match status" value="1"/>
</dbReference>
<comment type="caution">
    <text evidence="2">The sequence shown here is derived from an EMBL/GenBank/DDBJ whole genome shotgun (WGS) entry which is preliminary data.</text>
</comment>
<keyword evidence="3" id="KW-1185">Reference proteome</keyword>
<organism evidence="2 3">
    <name type="scientific">Dactylellina haptotyla (strain CBS 200.50)</name>
    <name type="common">Nematode-trapping fungus</name>
    <name type="synonym">Monacrosporium haptotylum</name>
    <dbReference type="NCBI Taxonomy" id="1284197"/>
    <lineage>
        <taxon>Eukaryota</taxon>
        <taxon>Fungi</taxon>
        <taxon>Dikarya</taxon>
        <taxon>Ascomycota</taxon>
        <taxon>Pezizomycotina</taxon>
        <taxon>Orbiliomycetes</taxon>
        <taxon>Orbiliales</taxon>
        <taxon>Orbiliaceae</taxon>
        <taxon>Dactylellina</taxon>
    </lineage>
</organism>
<feature type="transmembrane region" description="Helical" evidence="1">
    <location>
        <begin position="47"/>
        <end position="69"/>
    </location>
</feature>
<dbReference type="HOGENOM" id="CLU_622597_0_0_1"/>
<dbReference type="OrthoDB" id="5342184at2759"/>
<dbReference type="eggNOG" id="ENOG502S3WN">
    <property type="taxonomic scope" value="Eukaryota"/>
</dbReference>
<dbReference type="OMA" id="HFTTFIS"/>
<dbReference type="Pfam" id="PF12138">
    <property type="entry name" value="Spherulin4"/>
    <property type="match status" value="1"/>
</dbReference>
<protein>
    <recommendedName>
        <fullName evidence="4">Spherulin 4-like cell surface protein</fullName>
    </recommendedName>
</protein>
<dbReference type="EMBL" id="AQGS01000231">
    <property type="protein sequence ID" value="EPS41603.1"/>
    <property type="molecule type" value="Genomic_DNA"/>
</dbReference>
<reference evidence="3" key="2">
    <citation type="submission" date="2013-04" db="EMBL/GenBank/DDBJ databases">
        <title>Genomic mechanisms accounting for the adaptation to parasitism in nematode-trapping fungi.</title>
        <authorList>
            <person name="Ahren D.G."/>
        </authorList>
    </citation>
    <scope>NUCLEOTIDE SEQUENCE [LARGE SCALE GENOMIC DNA]</scope>
    <source>
        <strain evidence="3">CBS 200.50</strain>
    </source>
</reference>
<evidence type="ECO:0008006" key="4">
    <source>
        <dbReference type="Google" id="ProtNLM"/>
    </source>
</evidence>
<proteinExistence type="predicted"/>
<accession>S8BQ61</accession>
<keyword evidence="1" id="KW-1133">Transmembrane helix</keyword>
<sequence>MVPFYSTSEKAPELMLLNHDSNLDVETEGEQRSLFHRKNKDRKSPQGVIVLLVYLLLVSAVVTLGTLSLKCSNKDHGHIHGASKTLFNIKSIFMQEFVWKRPHGWNGTGPVSKRETTTDIWEDPKGWQPINDLQERDSEPWKNVKGWVGRIGTLTRRVYGYKYNKPGLIDSAVDVVGSTAKQVAGSLNTAINASITVPLYSYPGDNAQDWEPIFTALNSSSTTKFTIIINPDNGPGSGAPDVNFQTGIKKLKSFSNAEVFGYVHQSYGKRNLTAVQTDLFTYASWRSPEINILIDGIFFDESPSDKAYTPYVAAVNTFAKAQKLTTTIQNAGTIPDKEYFASTQNTDITVIMENSYDDYTSHAASYDGLDTKYGVSKSAFSYIIYEAPTDVQNIRDAVTKMTKQVGHVFMSDLTQDDAYTNISADHFTTFISAMVRAFSS</sequence>